<evidence type="ECO:0000313" key="3">
    <source>
        <dbReference type="EMBL" id="GAA4770746.1"/>
    </source>
</evidence>
<feature type="signal peptide" evidence="2">
    <location>
        <begin position="1"/>
        <end position="27"/>
    </location>
</feature>
<gene>
    <name evidence="3" type="ORF">GCM10023351_13230</name>
</gene>
<sequence length="338" mass="34012">MIRTRSATAALAVAVALPLAVAAPAAAAPAAEAASASPVAAASASEGVAWGVEPGGAEDRANFDYEVDPGAVVEDAMVVRNTGTESLALGVYAADAYTTAEGVLDLRLADEPLEDSGAWIALDVSEIVLAPGESAEVPFTVTVPTDASPGDHPAGVVTSLVTRTDGEPLAVDRRLGIRINLRVAGELAPSAEVVDAQAVFAPSWNPFAGGTVTVTYRLENTGNTRVLADDAVALAGPLGVGAVALGAQTTPEVVPGSVIVVERVLADVPAMGWLSGAVTLAPAAVGLGAQPLAAVTVELSTPAVSWTLCGLLVLVVAGVVLALVLVRRSRARREEPRM</sequence>
<protein>
    <recommendedName>
        <fullName evidence="5">DUF916 domain-containing protein</fullName>
    </recommendedName>
</protein>
<evidence type="ECO:0000256" key="2">
    <source>
        <dbReference type="SAM" id="SignalP"/>
    </source>
</evidence>
<evidence type="ECO:0000313" key="4">
    <source>
        <dbReference type="Proteomes" id="UP001501645"/>
    </source>
</evidence>
<dbReference type="InterPro" id="IPR013783">
    <property type="entry name" value="Ig-like_fold"/>
</dbReference>
<feature type="transmembrane region" description="Helical" evidence="1">
    <location>
        <begin position="303"/>
        <end position="326"/>
    </location>
</feature>
<dbReference type="Gene3D" id="2.60.40.10">
    <property type="entry name" value="Immunoglobulins"/>
    <property type="match status" value="1"/>
</dbReference>
<keyword evidence="4" id="KW-1185">Reference proteome</keyword>
<evidence type="ECO:0000256" key="1">
    <source>
        <dbReference type="SAM" id="Phobius"/>
    </source>
</evidence>
<reference evidence="4" key="1">
    <citation type="journal article" date="2019" name="Int. J. Syst. Evol. Microbiol.">
        <title>The Global Catalogue of Microorganisms (GCM) 10K type strain sequencing project: providing services to taxonomists for standard genome sequencing and annotation.</title>
        <authorList>
            <consortium name="The Broad Institute Genomics Platform"/>
            <consortium name="The Broad Institute Genome Sequencing Center for Infectious Disease"/>
            <person name="Wu L."/>
            <person name="Ma J."/>
        </authorList>
    </citation>
    <scope>NUCLEOTIDE SEQUENCE [LARGE SCALE GENOMIC DNA]</scope>
    <source>
        <strain evidence="4">JCM 18537</strain>
    </source>
</reference>
<accession>A0ABP8ZZM6</accession>
<comment type="caution">
    <text evidence="3">The sequence shown here is derived from an EMBL/GenBank/DDBJ whole genome shotgun (WGS) entry which is preliminary data.</text>
</comment>
<feature type="chain" id="PRO_5045119076" description="DUF916 domain-containing protein" evidence="2">
    <location>
        <begin position="28"/>
        <end position="338"/>
    </location>
</feature>
<dbReference type="Proteomes" id="UP001501645">
    <property type="component" value="Unassembled WGS sequence"/>
</dbReference>
<proteinExistence type="predicted"/>
<name>A0ABP8ZZM6_9MICO</name>
<keyword evidence="1" id="KW-0812">Transmembrane</keyword>
<keyword evidence="2" id="KW-0732">Signal</keyword>
<organism evidence="3 4">
    <name type="scientific">Microbacterium gilvum</name>
    <dbReference type="NCBI Taxonomy" id="1336204"/>
    <lineage>
        <taxon>Bacteria</taxon>
        <taxon>Bacillati</taxon>
        <taxon>Actinomycetota</taxon>
        <taxon>Actinomycetes</taxon>
        <taxon>Micrococcales</taxon>
        <taxon>Microbacteriaceae</taxon>
        <taxon>Microbacterium</taxon>
    </lineage>
</organism>
<keyword evidence="1" id="KW-1133">Transmembrane helix</keyword>
<dbReference type="RefSeq" id="WP_345437303.1">
    <property type="nucleotide sequence ID" value="NZ_BAABKO010000002.1"/>
</dbReference>
<keyword evidence="1" id="KW-0472">Membrane</keyword>
<evidence type="ECO:0008006" key="5">
    <source>
        <dbReference type="Google" id="ProtNLM"/>
    </source>
</evidence>
<dbReference type="EMBL" id="BAABKO010000002">
    <property type="protein sequence ID" value="GAA4770746.1"/>
    <property type="molecule type" value="Genomic_DNA"/>
</dbReference>